<evidence type="ECO:0000256" key="7">
    <source>
        <dbReference type="ARBA" id="ARBA00022490"/>
    </source>
</evidence>
<evidence type="ECO:0000256" key="12">
    <source>
        <dbReference type="ARBA" id="ARBA00034256"/>
    </source>
</evidence>
<dbReference type="Pfam" id="PF22785">
    <property type="entry name" value="Tc-R-P"/>
    <property type="match status" value="1"/>
</dbReference>
<dbReference type="EC" id="3.1.3.67" evidence="4"/>
<name>A0ABM3GQD7_NEOLC</name>
<evidence type="ECO:0000256" key="14">
    <source>
        <dbReference type="ARBA" id="ARBA00034338"/>
    </source>
</evidence>
<dbReference type="PROSITE" id="PS51181">
    <property type="entry name" value="PPASE_TENSIN"/>
    <property type="match status" value="1"/>
</dbReference>
<dbReference type="EC" id="3.1.3.16" evidence="6"/>
<comment type="catalytic activity">
    <reaction evidence="20">
        <text>O-phospho-L-threonyl-[protein] + H2O = L-threonyl-[protein] + phosphate</text>
        <dbReference type="Rhea" id="RHEA:47004"/>
        <dbReference type="Rhea" id="RHEA-COMP:11060"/>
        <dbReference type="Rhea" id="RHEA-COMP:11605"/>
        <dbReference type="ChEBI" id="CHEBI:15377"/>
        <dbReference type="ChEBI" id="CHEBI:30013"/>
        <dbReference type="ChEBI" id="CHEBI:43474"/>
        <dbReference type="ChEBI" id="CHEBI:61977"/>
        <dbReference type="EC" id="3.1.3.16"/>
    </reaction>
    <physiologicalReaction direction="left-to-right" evidence="20">
        <dbReference type="Rhea" id="RHEA:47005"/>
    </physiologicalReaction>
</comment>
<evidence type="ECO:0000256" key="8">
    <source>
        <dbReference type="ARBA" id="ARBA00022801"/>
    </source>
</evidence>
<dbReference type="InterPro" id="IPR045101">
    <property type="entry name" value="PTP_PTEN"/>
</dbReference>
<dbReference type="SUPFAM" id="SSF52799">
    <property type="entry name" value="(Phosphotyrosine protein) phosphatases II"/>
    <property type="match status" value="1"/>
</dbReference>
<evidence type="ECO:0000259" key="23">
    <source>
        <dbReference type="PROSITE" id="PS50056"/>
    </source>
</evidence>
<keyword evidence="8" id="KW-0378">Hydrolase</keyword>
<dbReference type="SUPFAM" id="SSF49562">
    <property type="entry name" value="C2 domain (Calcium/lipid-binding domain, CaLB)"/>
    <property type="match status" value="1"/>
</dbReference>
<evidence type="ECO:0000256" key="22">
    <source>
        <dbReference type="SAM" id="MobiDB-lite"/>
    </source>
</evidence>
<feature type="compositionally biased region" description="Polar residues" evidence="22">
    <location>
        <begin position="499"/>
        <end position="509"/>
    </location>
</feature>
<comment type="subcellular location">
    <subcellularLocation>
        <location evidence="1">Cell projection</location>
        <location evidence="1">Neuron projection</location>
    </subcellularLocation>
    <subcellularLocation>
        <location evidence="2">Cytoplasm</location>
    </subcellularLocation>
</comment>
<dbReference type="GeneID" id="107220402"/>
<feature type="compositionally biased region" description="Low complexity" evidence="22">
    <location>
        <begin position="525"/>
        <end position="537"/>
    </location>
</feature>
<feature type="compositionally biased region" description="Polar residues" evidence="22">
    <location>
        <begin position="600"/>
        <end position="611"/>
    </location>
</feature>
<evidence type="ECO:0000256" key="17">
    <source>
        <dbReference type="ARBA" id="ARBA00043762"/>
    </source>
</evidence>
<comment type="catalytic activity">
    <reaction evidence="15">
        <text>1D-myo-inositol 1,3,4,5-tetrakisphosphate + H2O = 1D-myo-inositol 1,4,5-trisphosphate + phosphate</text>
        <dbReference type="Rhea" id="RHEA:77155"/>
        <dbReference type="ChEBI" id="CHEBI:15377"/>
        <dbReference type="ChEBI" id="CHEBI:43474"/>
        <dbReference type="ChEBI" id="CHEBI:57895"/>
        <dbReference type="ChEBI" id="CHEBI:203600"/>
    </reaction>
    <physiologicalReaction direction="left-to-right" evidence="15">
        <dbReference type="Rhea" id="RHEA:77156"/>
    </physiologicalReaction>
</comment>
<feature type="region of interest" description="Disordered" evidence="22">
    <location>
        <begin position="62"/>
        <end position="114"/>
    </location>
</feature>
<dbReference type="PROSITE" id="PS50056">
    <property type="entry name" value="TYR_PHOSPHATASE_2"/>
    <property type="match status" value="1"/>
</dbReference>
<evidence type="ECO:0000256" key="5">
    <source>
        <dbReference type="ARBA" id="ARBA00013064"/>
    </source>
</evidence>
<dbReference type="EC" id="3.1.3.48" evidence="5"/>
<proteinExistence type="inferred from homology"/>
<dbReference type="InterPro" id="IPR000387">
    <property type="entry name" value="Tyr_Pase_dom"/>
</dbReference>
<dbReference type="InterPro" id="IPR003595">
    <property type="entry name" value="Tyr_Pase_cat"/>
</dbReference>
<evidence type="ECO:0000256" key="20">
    <source>
        <dbReference type="ARBA" id="ARBA00048832"/>
    </source>
</evidence>
<evidence type="ECO:0000313" key="29">
    <source>
        <dbReference type="RefSeq" id="XP_046602454.1"/>
    </source>
</evidence>
<dbReference type="RefSeq" id="XP_046602453.1">
    <property type="nucleotide sequence ID" value="XM_046746497.1"/>
</dbReference>
<evidence type="ECO:0000256" key="6">
    <source>
        <dbReference type="ARBA" id="ARBA00013081"/>
    </source>
</evidence>
<comment type="catalytic activity">
    <reaction evidence="19">
        <text>O-phospho-L-seryl-[protein] + H2O = L-seryl-[protein] + phosphate</text>
        <dbReference type="Rhea" id="RHEA:20629"/>
        <dbReference type="Rhea" id="RHEA-COMP:9863"/>
        <dbReference type="Rhea" id="RHEA-COMP:11604"/>
        <dbReference type="ChEBI" id="CHEBI:15377"/>
        <dbReference type="ChEBI" id="CHEBI:29999"/>
        <dbReference type="ChEBI" id="CHEBI:43474"/>
        <dbReference type="ChEBI" id="CHEBI:83421"/>
        <dbReference type="EC" id="3.1.3.16"/>
    </reaction>
    <physiologicalReaction direction="left-to-right" evidence="19">
        <dbReference type="Rhea" id="RHEA:20630"/>
    </physiologicalReaction>
</comment>
<evidence type="ECO:0000256" key="13">
    <source>
        <dbReference type="ARBA" id="ARBA00034268"/>
    </source>
</evidence>
<comment type="catalytic activity">
    <reaction evidence="17">
        <text>1D-myo-inositol 1,3,4,5,6-pentakisphosphate + H2O = 1D-myo-inositol 1,4,5,6-tetrakisphosphate + phosphate</text>
        <dbReference type="Rhea" id="RHEA:77143"/>
        <dbReference type="ChEBI" id="CHEBI:15377"/>
        <dbReference type="ChEBI" id="CHEBI:43474"/>
        <dbReference type="ChEBI" id="CHEBI:57627"/>
        <dbReference type="ChEBI" id="CHEBI:57733"/>
    </reaction>
    <physiologicalReaction direction="left-to-right" evidence="17">
        <dbReference type="Rhea" id="RHEA:77144"/>
    </physiologicalReaction>
</comment>
<dbReference type="InterPro" id="IPR029021">
    <property type="entry name" value="Prot-tyrosine_phosphatase-like"/>
</dbReference>
<comment type="catalytic activity">
    <reaction evidence="13">
        <text>1,2-dioctanoyl-sn-glycero-3-phospho-(1D-myo-inositol-3,4,5-trisphosphate) + H2O = 1,2-dioctanoyl-sn-glycero-3-phospho-(1D-myo-inositol-4,5-bisphosphate) + phosphate</text>
        <dbReference type="Rhea" id="RHEA:43552"/>
        <dbReference type="ChEBI" id="CHEBI:15377"/>
        <dbReference type="ChEBI" id="CHEBI:43474"/>
        <dbReference type="ChEBI" id="CHEBI:83416"/>
        <dbReference type="ChEBI" id="CHEBI:83419"/>
    </reaction>
    <physiologicalReaction direction="left-to-right" evidence="13">
        <dbReference type="Rhea" id="RHEA:43553"/>
    </physiologicalReaction>
</comment>
<evidence type="ECO:0000256" key="3">
    <source>
        <dbReference type="ARBA" id="ARBA00007881"/>
    </source>
</evidence>
<keyword evidence="7" id="KW-0963">Cytoplasm</keyword>
<keyword evidence="10" id="KW-0443">Lipid metabolism</keyword>
<evidence type="ECO:0000256" key="9">
    <source>
        <dbReference type="ARBA" id="ARBA00022912"/>
    </source>
</evidence>
<dbReference type="InterPro" id="IPR029023">
    <property type="entry name" value="Tensin_phosphatase"/>
</dbReference>
<evidence type="ECO:0000256" key="16">
    <source>
        <dbReference type="ARBA" id="ARBA00043760"/>
    </source>
</evidence>
<evidence type="ECO:0000256" key="11">
    <source>
        <dbReference type="ARBA" id="ARBA00023273"/>
    </source>
</evidence>
<feature type="domain" description="Tyrosine specific protein phosphatases" evidence="23">
    <location>
        <begin position="229"/>
        <end position="300"/>
    </location>
</feature>
<reference evidence="27 28" key="1">
    <citation type="submission" date="2025-05" db="UniProtKB">
        <authorList>
            <consortium name="RefSeq"/>
        </authorList>
    </citation>
    <scope>IDENTIFICATION</scope>
    <source>
        <tissue evidence="27 28">Thorax and Abdomen</tissue>
    </source>
</reference>
<feature type="compositionally biased region" description="Basic and acidic residues" evidence="22">
    <location>
        <begin position="92"/>
        <end position="114"/>
    </location>
</feature>
<evidence type="ECO:0000313" key="26">
    <source>
        <dbReference type="Proteomes" id="UP000829291"/>
    </source>
</evidence>
<gene>
    <name evidence="27 28 29" type="primary">LOC107220402</name>
</gene>
<dbReference type="PROSITE" id="PS00383">
    <property type="entry name" value="TYR_PHOSPHATASE_1"/>
    <property type="match status" value="1"/>
</dbReference>
<dbReference type="InterPro" id="IPR051281">
    <property type="entry name" value="Dual-spec_lipid-protein_phosph"/>
</dbReference>
<dbReference type="Gene3D" id="3.90.190.10">
    <property type="entry name" value="Protein tyrosine phosphatase superfamily"/>
    <property type="match status" value="1"/>
</dbReference>
<dbReference type="RefSeq" id="XP_046602452.1">
    <property type="nucleotide sequence ID" value="XM_046746496.1"/>
</dbReference>
<dbReference type="PANTHER" id="PTHR12305:SF81">
    <property type="entry name" value="PHOSPHATIDYLINOSITOL 3,4,5-TRISPHOSPHATE 3-PHOSPHATASE AND DUAL-SPECIFICITY PROTEIN PHOSPHATASE PTEN"/>
    <property type="match status" value="1"/>
</dbReference>
<evidence type="ECO:0000313" key="27">
    <source>
        <dbReference type="RefSeq" id="XP_046602452.1"/>
    </source>
</evidence>
<dbReference type="PROSITE" id="PS51182">
    <property type="entry name" value="C2_TENSIN"/>
    <property type="match status" value="1"/>
</dbReference>
<feature type="compositionally biased region" description="Basic and acidic residues" evidence="22">
    <location>
        <begin position="577"/>
        <end position="599"/>
    </location>
</feature>
<dbReference type="SMART" id="SM01301">
    <property type="entry name" value="PTPlike_phytase"/>
    <property type="match status" value="1"/>
</dbReference>
<feature type="domain" description="C2 tensin-type" evidence="25">
    <location>
        <begin position="317"/>
        <end position="495"/>
    </location>
</feature>
<evidence type="ECO:0000256" key="19">
    <source>
        <dbReference type="ARBA" id="ARBA00047986"/>
    </source>
</evidence>
<feature type="compositionally biased region" description="Gly residues" evidence="22">
    <location>
        <begin position="66"/>
        <end position="91"/>
    </location>
</feature>
<keyword evidence="11" id="KW-0966">Cell projection</keyword>
<accession>A0ABM3GQD7</accession>
<protein>
    <recommendedName>
        <fullName evidence="14">Phosphatidylinositol 3,4,5-trisphosphate 3-phosphatase and dual-specificity protein phosphatase PTEN</fullName>
        <ecNumber evidence="6">3.1.3.16</ecNumber>
        <ecNumber evidence="5">3.1.3.48</ecNumber>
        <ecNumber evidence="4">3.1.3.67</ecNumber>
    </recommendedName>
    <alternativeName>
        <fullName evidence="18">Inositol polyphosphate 3-phosphatase</fullName>
    </alternativeName>
</protein>
<keyword evidence="9" id="KW-0904">Protein phosphatase</keyword>
<evidence type="ECO:0000259" key="24">
    <source>
        <dbReference type="PROSITE" id="PS51181"/>
    </source>
</evidence>
<dbReference type="InterPro" id="IPR014020">
    <property type="entry name" value="Tensin_C2-dom"/>
</dbReference>
<organism evidence="26 29">
    <name type="scientific">Neodiprion lecontei</name>
    <name type="common">Redheaded pine sawfly</name>
    <dbReference type="NCBI Taxonomy" id="441921"/>
    <lineage>
        <taxon>Eukaryota</taxon>
        <taxon>Metazoa</taxon>
        <taxon>Ecdysozoa</taxon>
        <taxon>Arthropoda</taxon>
        <taxon>Hexapoda</taxon>
        <taxon>Insecta</taxon>
        <taxon>Pterygota</taxon>
        <taxon>Neoptera</taxon>
        <taxon>Endopterygota</taxon>
        <taxon>Hymenoptera</taxon>
        <taxon>Tenthredinoidea</taxon>
        <taxon>Diprionidae</taxon>
        <taxon>Diprioninae</taxon>
        <taxon>Neodiprion</taxon>
    </lineage>
</organism>
<comment type="catalytic activity">
    <reaction evidence="21">
        <text>O-phospho-L-tyrosyl-[protein] + H2O = L-tyrosyl-[protein] + phosphate</text>
        <dbReference type="Rhea" id="RHEA:10684"/>
        <dbReference type="Rhea" id="RHEA-COMP:10136"/>
        <dbReference type="Rhea" id="RHEA-COMP:20101"/>
        <dbReference type="ChEBI" id="CHEBI:15377"/>
        <dbReference type="ChEBI" id="CHEBI:43474"/>
        <dbReference type="ChEBI" id="CHEBI:46858"/>
        <dbReference type="ChEBI" id="CHEBI:61978"/>
        <dbReference type="EC" id="3.1.3.48"/>
    </reaction>
    <physiologicalReaction direction="left-to-right" evidence="21">
        <dbReference type="Rhea" id="RHEA:10685"/>
    </physiologicalReaction>
</comment>
<comment type="catalytic activity">
    <reaction evidence="16">
        <text>a 1,2-diacyl-sn-glycero-3-phospho-(1D-myo-inositol-3,4,5-trisphosphate) + H2O = a 1,2-diacyl-sn-glycero-3-phospho-(1D-myo-inositol-4,5-bisphosphate) + phosphate</text>
        <dbReference type="Rhea" id="RHEA:25017"/>
        <dbReference type="ChEBI" id="CHEBI:15377"/>
        <dbReference type="ChEBI" id="CHEBI:43474"/>
        <dbReference type="ChEBI" id="CHEBI:57836"/>
        <dbReference type="ChEBI" id="CHEBI:58456"/>
        <dbReference type="EC" id="3.1.3.67"/>
    </reaction>
    <physiologicalReaction direction="left-to-right" evidence="16">
        <dbReference type="Rhea" id="RHEA:25018"/>
    </physiologicalReaction>
</comment>
<dbReference type="Pfam" id="PF10409">
    <property type="entry name" value="PTEN_C2"/>
    <property type="match status" value="1"/>
</dbReference>
<evidence type="ECO:0000256" key="21">
    <source>
        <dbReference type="ARBA" id="ARBA00051341"/>
    </source>
</evidence>
<comment type="catalytic activity">
    <reaction evidence="12">
        <text>1,2-dihexadecanoyl-sn-glycero-3-phospho-(1D-myo-inositol-3,4,5-trisphosphate) + H2O = 1,2-dihexadecanoyl-sn-glycero-3-phospho-(1D-myo-inositol-4,5-bisphosphate) + phosphate</text>
        <dbReference type="Rhea" id="RHEA:43560"/>
        <dbReference type="ChEBI" id="CHEBI:15377"/>
        <dbReference type="ChEBI" id="CHEBI:43474"/>
        <dbReference type="ChEBI" id="CHEBI:83420"/>
        <dbReference type="ChEBI" id="CHEBI:83423"/>
    </reaction>
    <physiologicalReaction direction="left-to-right" evidence="12">
        <dbReference type="Rhea" id="RHEA:43561"/>
    </physiologicalReaction>
</comment>
<dbReference type="PANTHER" id="PTHR12305">
    <property type="entry name" value="PHOSPHATASE WITH HOMOLOGY TO TENSIN"/>
    <property type="match status" value="1"/>
</dbReference>
<evidence type="ECO:0000256" key="18">
    <source>
        <dbReference type="ARBA" id="ARBA00044309"/>
    </source>
</evidence>
<evidence type="ECO:0000313" key="28">
    <source>
        <dbReference type="RefSeq" id="XP_046602453.1"/>
    </source>
</evidence>
<evidence type="ECO:0000256" key="2">
    <source>
        <dbReference type="ARBA" id="ARBA00004496"/>
    </source>
</evidence>
<evidence type="ECO:0000256" key="4">
    <source>
        <dbReference type="ARBA" id="ARBA00013015"/>
    </source>
</evidence>
<sequence>MLCELMGICFSCRRPTSSRINNKISEHISASVTPLHVCLEEQRGPELGSCVVTARKPQFAQVKGVGDSGGARGRGGGGGEEGGEEGGGGGGERGEGEGGKEADTEGGREGELRHNQLSMANTISNMKMTNPIKGLVSKRRKRFTEDGFNLDLTYIKGNLIAMGFPAEKLEGVYRNHIDDVVKFLESKHKDHYKIYNLCSERSYDGKKFKLRVATYAFDDHNPPMLSQIRPFCEDVHTWLSQHRENVAVVHCKAGKGRTGVMVCCYLLHSKQFSTATDALNYYGIKRTHDRKGVTIPSQRRYVGYYASLIQEELLYEPVHLTLQQIRLDPVPTFNGGQGYLFFEISASNEKLFISDDYEVRKGMPSLRMPVKPVSLCGDIRIDFFHKPKMKRKEKMFHFWFNTFFVREHVATHYDNGDIPVEKRSTRALSCDGTAMELPMVTAHTKPRTGSLTSLGPMPPSLVLNIDKAGLDDAHKDKHHKLYSADFKVSLFMHQVASSIQPSVSETVNKSDGVPIRGGIDHSETPSESSDGSSSECDTTGDEEGWESGESSASLVVSHHPLTHSSSQTHANTHHRASLRETAKSLLSRGEKGRSSHRESTNSVKRSSTFVRSATLDM</sequence>
<keyword evidence="26" id="KW-1185">Reference proteome</keyword>
<dbReference type="SMART" id="SM01326">
    <property type="entry name" value="PTEN_C2"/>
    <property type="match status" value="1"/>
</dbReference>
<dbReference type="InterPro" id="IPR035892">
    <property type="entry name" value="C2_domain_sf"/>
</dbReference>
<feature type="region of interest" description="Disordered" evidence="22">
    <location>
        <begin position="499"/>
        <end position="617"/>
    </location>
</feature>
<dbReference type="CDD" id="cd14509">
    <property type="entry name" value="PTP_PTEN"/>
    <property type="match status" value="1"/>
</dbReference>
<dbReference type="Proteomes" id="UP000829291">
    <property type="component" value="Chromosome 1"/>
</dbReference>
<dbReference type="InterPro" id="IPR016130">
    <property type="entry name" value="Tyr_Pase_AS"/>
</dbReference>
<comment type="similarity">
    <text evidence="3">Belongs to the PTEN phosphatase protein family.</text>
</comment>
<dbReference type="SMART" id="SM00404">
    <property type="entry name" value="PTPc_motif"/>
    <property type="match status" value="1"/>
</dbReference>
<dbReference type="RefSeq" id="XP_046602454.1">
    <property type="nucleotide sequence ID" value="XM_046746498.1"/>
</dbReference>
<evidence type="ECO:0000256" key="1">
    <source>
        <dbReference type="ARBA" id="ARBA00004487"/>
    </source>
</evidence>
<evidence type="ECO:0000259" key="25">
    <source>
        <dbReference type="PROSITE" id="PS51182"/>
    </source>
</evidence>
<evidence type="ECO:0000256" key="10">
    <source>
        <dbReference type="ARBA" id="ARBA00023098"/>
    </source>
</evidence>
<evidence type="ECO:0000256" key="15">
    <source>
        <dbReference type="ARBA" id="ARBA00043734"/>
    </source>
</evidence>
<feature type="domain" description="Phosphatase tensin-type" evidence="24">
    <location>
        <begin position="141"/>
        <end position="312"/>
    </location>
</feature>
<dbReference type="Gene3D" id="2.60.40.1110">
    <property type="match status" value="1"/>
</dbReference>